<dbReference type="AlphaFoldDB" id="A0A1I8IPZ2"/>
<feature type="compositionally biased region" description="Low complexity" evidence="1">
    <location>
        <begin position="90"/>
        <end position="100"/>
    </location>
</feature>
<protein>
    <submittedName>
        <fullName evidence="3">Secreted protein</fullName>
    </submittedName>
</protein>
<proteinExistence type="predicted"/>
<keyword evidence="2" id="KW-1185">Reference proteome</keyword>
<dbReference type="Proteomes" id="UP000095280">
    <property type="component" value="Unplaced"/>
</dbReference>
<reference evidence="3" key="1">
    <citation type="submission" date="2016-11" db="UniProtKB">
        <authorList>
            <consortium name="WormBaseParasite"/>
        </authorList>
    </citation>
    <scope>IDENTIFICATION</scope>
</reference>
<accession>A0A1I8IPZ2</accession>
<evidence type="ECO:0000313" key="2">
    <source>
        <dbReference type="Proteomes" id="UP000095280"/>
    </source>
</evidence>
<sequence>MRVEGSRRAPAALYMIETIVLLTGWTGQSPRLPCCASSPAPSCTCSASYSSWRLSSAAAATAAAPSKHSMLFRMKDAGNGESALTNGNPSTTCSSRRMSSTNIAWRRRRRRWSTLRATAGPAEVLTGDRAVCRLRQPGLPLFRLASTMPELLAQTARS</sequence>
<dbReference type="WBParaSite" id="maker-uti_cns_0015329-snap-gene-0.5-mRNA-1">
    <property type="protein sequence ID" value="maker-uti_cns_0015329-snap-gene-0.5-mRNA-1"/>
    <property type="gene ID" value="maker-uti_cns_0015329-snap-gene-0.5"/>
</dbReference>
<evidence type="ECO:0000256" key="1">
    <source>
        <dbReference type="SAM" id="MobiDB-lite"/>
    </source>
</evidence>
<name>A0A1I8IPZ2_9PLAT</name>
<feature type="region of interest" description="Disordered" evidence="1">
    <location>
        <begin position="80"/>
        <end position="100"/>
    </location>
</feature>
<evidence type="ECO:0000313" key="3">
    <source>
        <dbReference type="WBParaSite" id="maker-uti_cns_0015329-snap-gene-0.5-mRNA-1"/>
    </source>
</evidence>
<organism evidence="2 3">
    <name type="scientific">Macrostomum lignano</name>
    <dbReference type="NCBI Taxonomy" id="282301"/>
    <lineage>
        <taxon>Eukaryota</taxon>
        <taxon>Metazoa</taxon>
        <taxon>Spiralia</taxon>
        <taxon>Lophotrochozoa</taxon>
        <taxon>Platyhelminthes</taxon>
        <taxon>Rhabditophora</taxon>
        <taxon>Macrostomorpha</taxon>
        <taxon>Macrostomida</taxon>
        <taxon>Macrostomidae</taxon>
        <taxon>Macrostomum</taxon>
    </lineage>
</organism>